<dbReference type="HOGENOM" id="CLU_005726_0_1_1"/>
<evidence type="ECO:0000313" key="2">
    <source>
        <dbReference type="Proteomes" id="UP000054538"/>
    </source>
</evidence>
<organism evidence="1 2">
    <name type="scientific">Paxillus rubicundulus Ve08.2h10</name>
    <dbReference type="NCBI Taxonomy" id="930991"/>
    <lineage>
        <taxon>Eukaryota</taxon>
        <taxon>Fungi</taxon>
        <taxon>Dikarya</taxon>
        <taxon>Basidiomycota</taxon>
        <taxon>Agaricomycotina</taxon>
        <taxon>Agaricomycetes</taxon>
        <taxon>Agaricomycetidae</taxon>
        <taxon>Boletales</taxon>
        <taxon>Paxilineae</taxon>
        <taxon>Paxillaceae</taxon>
        <taxon>Paxillus</taxon>
    </lineage>
</organism>
<dbReference type="InterPro" id="IPR036397">
    <property type="entry name" value="RNaseH_sf"/>
</dbReference>
<evidence type="ECO:0000313" key="1">
    <source>
        <dbReference type="EMBL" id="KIK82179.1"/>
    </source>
</evidence>
<reference evidence="2" key="2">
    <citation type="submission" date="2015-01" db="EMBL/GenBank/DDBJ databases">
        <title>Evolutionary Origins and Diversification of the Mycorrhizal Mutualists.</title>
        <authorList>
            <consortium name="DOE Joint Genome Institute"/>
            <consortium name="Mycorrhizal Genomics Consortium"/>
            <person name="Kohler A."/>
            <person name="Kuo A."/>
            <person name="Nagy L.G."/>
            <person name="Floudas D."/>
            <person name="Copeland A."/>
            <person name="Barry K.W."/>
            <person name="Cichocki N."/>
            <person name="Veneault-Fourrey C."/>
            <person name="LaButti K."/>
            <person name="Lindquist E.A."/>
            <person name="Lipzen A."/>
            <person name="Lundell T."/>
            <person name="Morin E."/>
            <person name="Murat C."/>
            <person name="Riley R."/>
            <person name="Ohm R."/>
            <person name="Sun H."/>
            <person name="Tunlid A."/>
            <person name="Henrissat B."/>
            <person name="Grigoriev I.V."/>
            <person name="Hibbett D.S."/>
            <person name="Martin F."/>
        </authorList>
    </citation>
    <scope>NUCLEOTIDE SEQUENCE [LARGE SCALE GENOMIC DNA]</scope>
    <source>
        <strain evidence="2">Ve08.2h10</strain>
    </source>
</reference>
<gene>
    <name evidence="1" type="ORF">PAXRUDRAFT_154375</name>
</gene>
<dbReference type="Gene3D" id="3.30.420.10">
    <property type="entry name" value="Ribonuclease H-like superfamily/Ribonuclease H"/>
    <property type="match status" value="1"/>
</dbReference>
<dbReference type="STRING" id="930991.A0A0D0DKE4"/>
<dbReference type="Proteomes" id="UP000054538">
    <property type="component" value="Unassembled WGS sequence"/>
</dbReference>
<protein>
    <submittedName>
        <fullName evidence="1">Uncharacterized protein</fullName>
    </submittedName>
</protein>
<accession>A0A0D0DKE4</accession>
<dbReference type="GO" id="GO:0003676">
    <property type="term" value="F:nucleic acid binding"/>
    <property type="evidence" value="ECO:0007669"/>
    <property type="project" value="InterPro"/>
</dbReference>
<dbReference type="EMBL" id="KN825667">
    <property type="protein sequence ID" value="KIK82179.1"/>
    <property type="molecule type" value="Genomic_DNA"/>
</dbReference>
<dbReference type="PANTHER" id="PTHR35871">
    <property type="entry name" value="EXPRESSED PROTEIN"/>
    <property type="match status" value="1"/>
</dbReference>
<feature type="non-terminal residue" evidence="1">
    <location>
        <position position="151"/>
    </location>
</feature>
<dbReference type="OrthoDB" id="2416294at2759"/>
<dbReference type="InParanoid" id="A0A0D0DKE4"/>
<proteinExistence type="predicted"/>
<name>A0A0D0DKE4_9AGAM</name>
<sequence>EKLKAQCKDFKCKEGATNCCCRRILFNQPDFVNVPSLLESLCWSRGFGCLVLPKFHCELNFIEQCWWFAKRLYHQYPPTTKTAEMECNVHKVLDSVPLESIRQFANQSSRFIDAYHKGLNGKQAAWANKKYRGHCVLPDSILKELDDHHIA</sequence>
<reference evidence="1 2" key="1">
    <citation type="submission" date="2014-04" db="EMBL/GenBank/DDBJ databases">
        <authorList>
            <consortium name="DOE Joint Genome Institute"/>
            <person name="Kuo A."/>
            <person name="Kohler A."/>
            <person name="Jargeat P."/>
            <person name="Nagy L.G."/>
            <person name="Floudas D."/>
            <person name="Copeland A."/>
            <person name="Barry K.W."/>
            <person name="Cichocki N."/>
            <person name="Veneault-Fourrey C."/>
            <person name="LaButti K."/>
            <person name="Lindquist E.A."/>
            <person name="Lipzen A."/>
            <person name="Lundell T."/>
            <person name="Morin E."/>
            <person name="Murat C."/>
            <person name="Sun H."/>
            <person name="Tunlid A."/>
            <person name="Henrissat B."/>
            <person name="Grigoriev I.V."/>
            <person name="Hibbett D.S."/>
            <person name="Martin F."/>
            <person name="Nordberg H.P."/>
            <person name="Cantor M.N."/>
            <person name="Hua S.X."/>
        </authorList>
    </citation>
    <scope>NUCLEOTIDE SEQUENCE [LARGE SCALE GENOMIC DNA]</scope>
    <source>
        <strain evidence="1 2">Ve08.2h10</strain>
    </source>
</reference>
<dbReference type="AlphaFoldDB" id="A0A0D0DKE4"/>
<keyword evidence="2" id="KW-1185">Reference proteome</keyword>
<dbReference type="PANTHER" id="PTHR35871:SF1">
    <property type="entry name" value="CXC1-LIKE CYSTEINE CLUSTER ASSOCIATED WITH KDZ TRANSPOSASES DOMAIN-CONTAINING PROTEIN"/>
    <property type="match status" value="1"/>
</dbReference>